<dbReference type="Gene3D" id="3.40.50.11180">
    <property type="match status" value="1"/>
</dbReference>
<comment type="subcellular location">
    <subcellularLocation>
        <location evidence="9">Cytoplasm</location>
    </subcellularLocation>
</comment>
<gene>
    <name evidence="9 12" type="primary">mfd</name>
    <name evidence="12" type="ORF">QE109_15870</name>
</gene>
<dbReference type="SUPFAM" id="SSF141259">
    <property type="entry name" value="CarD-like"/>
    <property type="match status" value="1"/>
</dbReference>
<dbReference type="Gene3D" id="3.30.2060.10">
    <property type="entry name" value="Penicillin-binding protein 1b domain"/>
    <property type="match status" value="1"/>
</dbReference>
<dbReference type="EMBL" id="JARYZI010000014">
    <property type="protein sequence ID" value="MDH8679638.1"/>
    <property type="molecule type" value="Genomic_DNA"/>
</dbReference>
<evidence type="ECO:0000256" key="9">
    <source>
        <dbReference type="HAMAP-Rule" id="MF_00969"/>
    </source>
</evidence>
<dbReference type="InterPro" id="IPR036101">
    <property type="entry name" value="CarD-like/TRCF_RID_sf"/>
</dbReference>
<feature type="domain" description="Helicase C-terminal" evidence="11">
    <location>
        <begin position="798"/>
        <end position="964"/>
    </location>
</feature>
<dbReference type="InterPro" id="IPR041471">
    <property type="entry name" value="UvrB_inter"/>
</dbReference>
<evidence type="ECO:0000256" key="5">
    <source>
        <dbReference type="ARBA" id="ARBA00022806"/>
    </source>
</evidence>
<evidence type="ECO:0000313" key="12">
    <source>
        <dbReference type="EMBL" id="MDH8679638.1"/>
    </source>
</evidence>
<dbReference type="Gene3D" id="3.40.50.300">
    <property type="entry name" value="P-loop containing nucleotide triphosphate hydrolases"/>
    <property type="match status" value="2"/>
</dbReference>
<dbReference type="PANTHER" id="PTHR47964:SF1">
    <property type="entry name" value="ATP-DEPENDENT DNA HELICASE HOMOLOG RECG, CHLOROPLASTIC"/>
    <property type="match status" value="1"/>
</dbReference>
<keyword evidence="2 9" id="KW-0547">Nucleotide-binding</keyword>
<evidence type="ECO:0000256" key="6">
    <source>
        <dbReference type="ARBA" id="ARBA00022840"/>
    </source>
</evidence>
<comment type="similarity">
    <text evidence="9">In the C-terminal section; belongs to the helicase family. RecG subfamily.</text>
</comment>
<dbReference type="InterPro" id="IPR014001">
    <property type="entry name" value="Helicase_ATP-bd"/>
</dbReference>
<evidence type="ECO:0000256" key="7">
    <source>
        <dbReference type="ARBA" id="ARBA00023125"/>
    </source>
</evidence>
<dbReference type="Proteomes" id="UP001158045">
    <property type="component" value="Unassembled WGS sequence"/>
</dbReference>
<comment type="similarity">
    <text evidence="9">In the N-terminal section; belongs to the UvrB family.</text>
</comment>
<evidence type="ECO:0000259" key="11">
    <source>
        <dbReference type="PROSITE" id="PS51194"/>
    </source>
</evidence>
<protein>
    <recommendedName>
        <fullName evidence="9">Transcription-repair-coupling factor</fullName>
        <shortName evidence="9">TRCF</shortName>
        <ecNumber evidence="9">3.6.4.-</ecNumber>
    </recommendedName>
</protein>
<comment type="function">
    <text evidence="9">Couples transcription and DNA repair by recognizing RNA polymerase (RNAP) stalled at DNA lesions. Mediates ATP-dependent release of RNAP and its truncated transcript from the DNA, and recruitment of nucleotide excision repair machinery to the damaged site.</text>
</comment>
<keyword evidence="13" id="KW-1185">Reference proteome</keyword>
<dbReference type="InterPro" id="IPR047112">
    <property type="entry name" value="RecG/Mfd"/>
</dbReference>
<organism evidence="12 13">
    <name type="scientific">Fusibacter bizertensis</name>
    <dbReference type="NCBI Taxonomy" id="1488331"/>
    <lineage>
        <taxon>Bacteria</taxon>
        <taxon>Bacillati</taxon>
        <taxon>Bacillota</taxon>
        <taxon>Clostridia</taxon>
        <taxon>Eubacteriales</taxon>
        <taxon>Eubacteriales Family XII. Incertae Sedis</taxon>
        <taxon>Fusibacter</taxon>
    </lineage>
</organism>
<dbReference type="Pfam" id="PF02559">
    <property type="entry name" value="CarD_TRCF_RID"/>
    <property type="match status" value="1"/>
</dbReference>
<dbReference type="Gene3D" id="2.40.10.170">
    <property type="match status" value="1"/>
</dbReference>
<dbReference type="SUPFAM" id="SSF52540">
    <property type="entry name" value="P-loop containing nucleoside triphosphate hydrolases"/>
    <property type="match status" value="4"/>
</dbReference>
<name>A0ABT6NGS3_9FIRM</name>
<dbReference type="InterPro" id="IPR005118">
    <property type="entry name" value="TRCF_C"/>
</dbReference>
<evidence type="ECO:0000256" key="4">
    <source>
        <dbReference type="ARBA" id="ARBA00022801"/>
    </source>
</evidence>
<dbReference type="EC" id="3.6.4.-" evidence="9"/>
<dbReference type="SMART" id="SM00490">
    <property type="entry name" value="HELICc"/>
    <property type="match status" value="1"/>
</dbReference>
<dbReference type="SMART" id="SM00982">
    <property type="entry name" value="TRCF"/>
    <property type="match status" value="1"/>
</dbReference>
<dbReference type="CDD" id="cd17991">
    <property type="entry name" value="DEXHc_TRCF"/>
    <property type="match status" value="1"/>
</dbReference>
<dbReference type="SUPFAM" id="SSF143517">
    <property type="entry name" value="TRCF domain-like"/>
    <property type="match status" value="1"/>
</dbReference>
<proteinExistence type="inferred from homology"/>
<dbReference type="NCBIfam" id="TIGR00580">
    <property type="entry name" value="mfd"/>
    <property type="match status" value="1"/>
</dbReference>
<reference evidence="12 13" key="1">
    <citation type="submission" date="2023-04" db="EMBL/GenBank/DDBJ databases">
        <title>Fusibacter bizertensis strain WBS, isolated from littoral bottom sediments of the Arctic seas - biochemical and genomic analysis.</title>
        <authorList>
            <person name="Brioukhanov A.L."/>
        </authorList>
    </citation>
    <scope>NUCLEOTIDE SEQUENCE [LARGE SCALE GENOMIC DNA]</scope>
    <source>
        <strain evidence="12 13">WBS</strain>
    </source>
</reference>
<evidence type="ECO:0000313" key="13">
    <source>
        <dbReference type="Proteomes" id="UP001158045"/>
    </source>
</evidence>
<dbReference type="PROSITE" id="PS51194">
    <property type="entry name" value="HELICASE_CTER"/>
    <property type="match status" value="1"/>
</dbReference>
<keyword evidence="6 9" id="KW-0067">ATP-binding</keyword>
<dbReference type="Pfam" id="PF03461">
    <property type="entry name" value="TRCF"/>
    <property type="match status" value="1"/>
</dbReference>
<dbReference type="RefSeq" id="WP_281095534.1">
    <property type="nucleotide sequence ID" value="NZ_JARYZI010000014.1"/>
</dbReference>
<keyword evidence="5" id="KW-0347">Helicase</keyword>
<dbReference type="PANTHER" id="PTHR47964">
    <property type="entry name" value="ATP-DEPENDENT DNA HELICASE HOMOLOG RECG, CHLOROPLASTIC"/>
    <property type="match status" value="1"/>
</dbReference>
<keyword evidence="1 9" id="KW-0963">Cytoplasm</keyword>
<dbReference type="InterPro" id="IPR037235">
    <property type="entry name" value="TRCF-like_C_D7"/>
</dbReference>
<dbReference type="InterPro" id="IPR003711">
    <property type="entry name" value="CarD-like/TRCF_RID"/>
</dbReference>
<dbReference type="Gene3D" id="3.90.1150.50">
    <property type="entry name" value="Transcription-repair-coupling factor, D7 domain"/>
    <property type="match status" value="1"/>
</dbReference>
<dbReference type="Pfam" id="PF17757">
    <property type="entry name" value="UvrB_inter"/>
    <property type="match status" value="1"/>
</dbReference>
<dbReference type="InterPro" id="IPR004576">
    <property type="entry name" value="Mfd"/>
</dbReference>
<dbReference type="Pfam" id="PF00270">
    <property type="entry name" value="DEAD"/>
    <property type="match status" value="1"/>
</dbReference>
<keyword evidence="3 9" id="KW-0227">DNA damage</keyword>
<evidence type="ECO:0000256" key="2">
    <source>
        <dbReference type="ARBA" id="ARBA00022741"/>
    </source>
</evidence>
<evidence type="ECO:0000256" key="3">
    <source>
        <dbReference type="ARBA" id="ARBA00022763"/>
    </source>
</evidence>
<dbReference type="HAMAP" id="MF_00969">
    <property type="entry name" value="TRCF"/>
    <property type="match status" value="1"/>
</dbReference>
<evidence type="ECO:0000256" key="1">
    <source>
        <dbReference type="ARBA" id="ARBA00022490"/>
    </source>
</evidence>
<keyword evidence="8 9" id="KW-0234">DNA repair</keyword>
<evidence type="ECO:0000256" key="8">
    <source>
        <dbReference type="ARBA" id="ARBA00023204"/>
    </source>
</evidence>
<dbReference type="InterPro" id="IPR027417">
    <property type="entry name" value="P-loop_NTPase"/>
</dbReference>
<dbReference type="SMART" id="SM01058">
    <property type="entry name" value="CarD_TRCF"/>
    <property type="match status" value="1"/>
</dbReference>
<feature type="domain" description="Helicase ATP-binding" evidence="10">
    <location>
        <begin position="628"/>
        <end position="789"/>
    </location>
</feature>
<dbReference type="SMART" id="SM00487">
    <property type="entry name" value="DEXDc"/>
    <property type="match status" value="1"/>
</dbReference>
<keyword evidence="4 9" id="KW-0378">Hydrolase</keyword>
<dbReference type="PROSITE" id="PS51192">
    <property type="entry name" value="HELICASE_ATP_BIND_1"/>
    <property type="match status" value="1"/>
</dbReference>
<dbReference type="InterPro" id="IPR001650">
    <property type="entry name" value="Helicase_C-like"/>
</dbReference>
<accession>A0ABT6NGS3</accession>
<dbReference type="Pfam" id="PF00271">
    <property type="entry name" value="Helicase_C"/>
    <property type="match status" value="1"/>
</dbReference>
<dbReference type="InterPro" id="IPR011545">
    <property type="entry name" value="DEAD/DEAH_box_helicase_dom"/>
</dbReference>
<sequence length="1164" mass="134448">MFDLLLNLFKHSVEVQTLNKSIEENISPILIHGSDQQVVKWVAQSVAKTQKRATILFFEDEHKAKIAAEEIEEAVYLPGRELIWFDSYAHSNQVALERVEAILQATQMAVPLVFTSINNLLYRYPRKKLIADKMIKLDLNSEISLAELQKTLYNYGYERVEIVESKGQYSIRGGILDVFSTMYDVPYRIEFFGDEVDSIRDFDIETQKSLNKFERFDIYPTRKLVLDEALITKAIQKLTASKGKYKSDKREKIEAIVEHLSENIFVDGIDKYFPLFYDQTDTLLDYFENPIVYIMGNNQCVSRMGQFIADYRRQFTDYLERGEVIAEQYHRIYDFDEIKTELSMRQVILTELLIKHTEGFEPSQIIKLSSREMNKYYGKFDQIALDLRKWKLKGYHILIAFNSAERLNRFLSAMASYEIAVNTEEGFLNEGYEQIMSSQAVAVFHPAQSGFYFDTFKALVLTEHELFGEGKKVSKKKPAQGKVIKAFSELSVGDYVVHESHGVGQYLGVEQMKIDQTRKDFLKLRYAQDDYLYIPVESAGLVQKYMGTDSDKLKLNRLGGQEWKKTKSRAKKAIEDMTDELIELYATRSTKKGYQFSQDNEWQREFEALFPYQETRDQLKCVEEIKNDMERPQPMERLLCGDVGYGKTEVALRAAFKAVLDSKQVAILVPTTILAQQHYNNIVERFSKYPANVQMISRFRTKTEQTKIIKDIKSGVVDVVVGTHRILSNDVIFKDLGLLIIDEEQRFGVKHKEKIKQMKENIDVLTLTATPIPRTLHMSMIGIRDMSVIEDPPEDRYPIQTYVVEFDENLVREAISRELERGGQVYFVHNRISDIDRVAAKLGELVPEAVVHYAHGQMNEHQLEKLMLDFMNNDFNVLVCTTIIETGLDISNVNTIIINDGDRFGLSQLYQLRGRVGRSNRLAYCYIFYQENKVLNEIAEKRLKAIKEFTELGAGFKIAMRDLEIRGAGNVLGTEQHGYMEAIGYDLFCKLLEESVMVKKGEVVKEKPQAKIDLAVNAFIPENYISNHQLKIEIYKKIASIESRSDVDLIYEEIEDRFGTVPVSVNNLIMIAYIKALCEMMGIDEISEDGKDFILKFATDFAISPIFISQVMTYDAKNVSFFAGNPAVLRVKITNRLRKKEEQLTMLEKYVEKIYSFHSEYLNI</sequence>
<keyword evidence="7 9" id="KW-0238">DNA-binding</keyword>
<comment type="caution">
    <text evidence="12">The sequence shown here is derived from an EMBL/GenBank/DDBJ whole genome shotgun (WGS) entry which is preliminary data.</text>
</comment>
<evidence type="ECO:0000259" key="10">
    <source>
        <dbReference type="PROSITE" id="PS51192"/>
    </source>
</evidence>